<protein>
    <recommendedName>
        <fullName evidence="2">DCD domain-containing protein</fullName>
    </recommendedName>
</protein>
<organism evidence="4">
    <name type="scientific">Nicotiana tabacum</name>
    <name type="common">Common tobacco</name>
    <dbReference type="NCBI Taxonomy" id="4097"/>
    <lineage>
        <taxon>Eukaryota</taxon>
        <taxon>Viridiplantae</taxon>
        <taxon>Streptophyta</taxon>
        <taxon>Embryophyta</taxon>
        <taxon>Tracheophyta</taxon>
        <taxon>Spermatophyta</taxon>
        <taxon>Magnoliopsida</taxon>
        <taxon>eudicotyledons</taxon>
        <taxon>Gunneridae</taxon>
        <taxon>Pentapetalae</taxon>
        <taxon>asterids</taxon>
        <taxon>lamiids</taxon>
        <taxon>Solanales</taxon>
        <taxon>Solanaceae</taxon>
        <taxon>Nicotianoideae</taxon>
        <taxon>Nicotianeae</taxon>
        <taxon>Nicotiana</taxon>
    </lineage>
</organism>
<evidence type="ECO:0000313" key="5">
    <source>
        <dbReference type="RefSeq" id="XP_016451483.1"/>
    </source>
</evidence>
<dbReference type="SMART" id="SM00767">
    <property type="entry name" value="DCD"/>
    <property type="match status" value="1"/>
</dbReference>
<dbReference type="Pfam" id="PF10539">
    <property type="entry name" value="Dev_Cell_Death"/>
    <property type="match status" value="1"/>
</dbReference>
<evidence type="ECO:0000259" key="2">
    <source>
        <dbReference type="PROSITE" id="PS51222"/>
    </source>
</evidence>
<dbReference type="RefSeq" id="XP_016451483.1">
    <property type="nucleotide sequence ID" value="XM_016595997.1"/>
</dbReference>
<accession>A0A1S3YGU7</accession>
<dbReference type="OMA" id="RNESKFR"/>
<reference key="1">
    <citation type="journal article" date="2014" name="Nat. Commun.">
        <title>The tobacco genome sequence and its comparison with those of tomato and potato.</title>
        <authorList>
            <person name="Sierro N."/>
            <person name="Battey J.N."/>
            <person name="Ouadi S."/>
            <person name="Bakaher N."/>
            <person name="Bovet L."/>
            <person name="Willig A."/>
            <person name="Goepfert S."/>
            <person name="Peitsch M.C."/>
            <person name="Ivanov N.V."/>
        </authorList>
    </citation>
    <scope>NUCLEOTIDE SEQUENCE [LARGE SCALE GENOMIC DNA]</scope>
    <source>
        <strain>cv. TN90</strain>
    </source>
</reference>
<dbReference type="OrthoDB" id="1928633at2759"/>
<keyword evidence="3" id="KW-1185">Reference proteome</keyword>
<sequence length="973" mass="110412">MEFDKEENGFISVPAPEFGAIFMSNIATKRDYFKHKVFGLPSSMANFVTEVKKGMILFLFEYERRQLFGVYRAISDGEMNIAPHAFSSSGKQFSAQVRFVPVWYCSPLSENEFHDAIRENYFSARKFHFGLSDEQVHRLLRLFSSRKLKNKLPPRKLTTGVSNGVDEDHIVVNNNSYAASGDFDIKRSDVDLEPSLSRGYPRSFRGVKRVNDDMFLIEHRVKDRVKIDSAEHLYDNDKKRRLGYDGRLLRDTAAEDRLHIHSLTEHEANLVVRDQIVNEDNMDGNFGLGRSNQQREPSDGDRTRIGTHYAGFLRNNSVDKAHGMDNSHEPALSRKNKSDPFCNIGTVSDDWQSSLDRVGKKSHLDSDIYSTIVSERFVNSPYNQKGMCEDGRLFTREISRNESKFHTGLGRGFDHQAATDDDECFLSRRKGANKKCVDSFLIPAASDGNSAYAGDVGRQVAGVGSYPMNDFDRLVPGTENFQRLLTVAGRTGYSPMNKRTSGYSTMFLAETEFPQSTEAQNLGPFCSKFHDATIPRVMPHKHECPSSCYEHTETYEVEQGSNFVQKRPSSDVNKKNNYASSKGISSPYSYPEFTKRGLESASEDGHMILLRSHDGFNSPPVNVGISEAMEPNRSRSFSYRTAFIPRESIGQQFRDDINEGENWRFSSQAALSSTAHSYSGNYQCADEELGDENVIWQGSDIIHVRRRSRSPNSSWLPRQGNVLTNLDHANSPGADIVNNEYEDNVLTDVVHSDSRNSRRSVFNRLSVAPKVRKLREQVADHSMSYDEYYMDTSVDEIMDLLYEDQNIVPKKPLNRKPFIRKVGYGETNRSGKHAAVVKNDAEQPGDSMVRVLRESANEVLEETVNHVLAETRVVNFKRRRETNRASEQTNAKFNEEEKTNAREHTVLQNAQENSCKTAVAKDSTDKPSKRRKLVRPVFDENNSRSHLNHQLPCQTVDKVNTWNSDSSEVQSAL</sequence>
<feature type="region of interest" description="Disordered" evidence="1">
    <location>
        <begin position="285"/>
        <end position="305"/>
    </location>
</feature>
<dbReference type="KEGG" id="nta:107776147"/>
<feature type="compositionally biased region" description="Polar residues" evidence="1">
    <location>
        <begin position="906"/>
        <end position="916"/>
    </location>
</feature>
<feature type="compositionally biased region" description="Basic and acidic residues" evidence="1">
    <location>
        <begin position="893"/>
        <end position="905"/>
    </location>
</feature>
<dbReference type="Proteomes" id="UP000790787">
    <property type="component" value="Chromosome 17"/>
</dbReference>
<dbReference type="PROSITE" id="PS51222">
    <property type="entry name" value="DCD"/>
    <property type="match status" value="1"/>
</dbReference>
<evidence type="ECO:0000256" key="1">
    <source>
        <dbReference type="SAM" id="MobiDB-lite"/>
    </source>
</evidence>
<evidence type="ECO:0000313" key="4">
    <source>
        <dbReference type="RefSeq" id="XP_016451481.1"/>
    </source>
</evidence>
<gene>
    <name evidence="4 5" type="primary">LOC107776147</name>
</gene>
<feature type="region of interest" description="Disordered" evidence="1">
    <location>
        <begin position="560"/>
        <end position="583"/>
    </location>
</feature>
<dbReference type="PaxDb" id="4097-A0A1S3YGU7"/>
<dbReference type="GeneID" id="107776147"/>
<dbReference type="AlphaFoldDB" id="A0A1S3YGU7"/>
<dbReference type="InterPro" id="IPR013989">
    <property type="entry name" value="Dev_and_cell_death_domain"/>
</dbReference>
<proteinExistence type="predicted"/>
<feature type="domain" description="DCD" evidence="2">
    <location>
        <begin position="15"/>
        <end position="145"/>
    </location>
</feature>
<feature type="region of interest" description="Disordered" evidence="1">
    <location>
        <begin position="880"/>
        <end position="946"/>
    </location>
</feature>
<dbReference type="RefSeq" id="XP_016451481.1">
    <property type="nucleotide sequence ID" value="XM_016595995.1"/>
</dbReference>
<dbReference type="PANTHER" id="PTHR46444">
    <property type="entry name" value="DCD (DEVELOPMENT AND CELL DEATH) DOMAIN PROTEIN-RELATED"/>
    <property type="match status" value="1"/>
</dbReference>
<reference evidence="4 5" key="2">
    <citation type="submission" date="2025-04" db="UniProtKB">
        <authorList>
            <consortium name="RefSeq"/>
        </authorList>
    </citation>
    <scope>IDENTIFICATION</scope>
</reference>
<name>A0A1S3YGU7_TOBAC</name>
<dbReference type="PANTHER" id="PTHR46444:SF9">
    <property type="entry name" value="DCD (DEVELOPMENT AND CELL DEATH) DOMAIN PROTEIN"/>
    <property type="match status" value="1"/>
</dbReference>
<evidence type="ECO:0000313" key="3">
    <source>
        <dbReference type="Proteomes" id="UP000790787"/>
    </source>
</evidence>